<comment type="caution">
    <text evidence="2">The sequence shown here is derived from an EMBL/GenBank/DDBJ whole genome shotgun (WGS) entry which is preliminary data.</text>
</comment>
<dbReference type="AlphaFoldDB" id="A0A1G4AWA8"/>
<gene>
    <name evidence="2" type="ORF">CORC01_11289</name>
</gene>
<protein>
    <submittedName>
        <fullName evidence="2">Uncharacterized protein</fullName>
    </submittedName>
</protein>
<evidence type="ECO:0000313" key="2">
    <source>
        <dbReference type="EMBL" id="OHE93424.1"/>
    </source>
</evidence>
<evidence type="ECO:0000313" key="3">
    <source>
        <dbReference type="Proteomes" id="UP000176998"/>
    </source>
</evidence>
<dbReference type="OrthoDB" id="4840619at2759"/>
<evidence type="ECO:0000256" key="1">
    <source>
        <dbReference type="SAM" id="SignalP"/>
    </source>
</evidence>
<sequence length="294" mass="33222">MQVTSSSLTLLLFAVTASCQQDISNQETDSQGTTATHPWSFTPFIPAPPPLIDANFEAIGDASSPATPNPSVTPAPGIATNFKTSIVTPAAPTAHHLNPRQWRSTEDKENTVMCRSRARYDVRAKPFNLWTLHAGIHYRWRHKFEIPVELNSSSTDYEIIPRTYRVHLDTNIRGYAKDGLNWICDTIRARNFGEVRPDLVRPAPGQRIEVKPDPRIELRPPGHVVWWGVFYVKADDPAFYKIIRSHVVVKIQPLFNKIGEPLPNDWVNQHDDKPLEPVVRNRPLPGYYPGPTLI</sequence>
<feature type="chain" id="PRO_5009602193" evidence="1">
    <location>
        <begin position="20"/>
        <end position="294"/>
    </location>
</feature>
<proteinExistence type="predicted"/>
<dbReference type="EMBL" id="MJBS01000120">
    <property type="protein sequence ID" value="OHE93424.1"/>
    <property type="molecule type" value="Genomic_DNA"/>
</dbReference>
<organism evidence="2 3">
    <name type="scientific">Colletotrichum orchidophilum</name>
    <dbReference type="NCBI Taxonomy" id="1209926"/>
    <lineage>
        <taxon>Eukaryota</taxon>
        <taxon>Fungi</taxon>
        <taxon>Dikarya</taxon>
        <taxon>Ascomycota</taxon>
        <taxon>Pezizomycotina</taxon>
        <taxon>Sordariomycetes</taxon>
        <taxon>Hypocreomycetidae</taxon>
        <taxon>Glomerellales</taxon>
        <taxon>Glomerellaceae</taxon>
        <taxon>Colletotrichum</taxon>
    </lineage>
</organism>
<dbReference type="RefSeq" id="XP_022470589.1">
    <property type="nucleotide sequence ID" value="XM_022622915.1"/>
</dbReference>
<keyword evidence="1" id="KW-0732">Signal</keyword>
<feature type="signal peptide" evidence="1">
    <location>
        <begin position="1"/>
        <end position="19"/>
    </location>
</feature>
<reference evidence="2 3" key="1">
    <citation type="submission" date="2016-09" db="EMBL/GenBank/DDBJ databases">
        <authorList>
            <person name="Capua I."/>
            <person name="De Benedictis P."/>
            <person name="Joannis T."/>
            <person name="Lombin L.H."/>
            <person name="Cattoli G."/>
        </authorList>
    </citation>
    <scope>NUCLEOTIDE SEQUENCE [LARGE SCALE GENOMIC DNA]</scope>
    <source>
        <strain evidence="2 3">IMI 309357</strain>
    </source>
</reference>
<dbReference type="Proteomes" id="UP000176998">
    <property type="component" value="Unassembled WGS sequence"/>
</dbReference>
<dbReference type="GeneID" id="34564425"/>
<name>A0A1G4AWA8_9PEZI</name>
<keyword evidence="3" id="KW-1185">Reference proteome</keyword>
<accession>A0A1G4AWA8</accession>